<accession>A0A2P6P0X9</accession>
<organism evidence="6 7">
    <name type="scientific">Planoprotostelium fungivorum</name>
    <dbReference type="NCBI Taxonomy" id="1890364"/>
    <lineage>
        <taxon>Eukaryota</taxon>
        <taxon>Amoebozoa</taxon>
        <taxon>Evosea</taxon>
        <taxon>Variosea</taxon>
        <taxon>Cavosteliida</taxon>
        <taxon>Cavosteliaceae</taxon>
        <taxon>Planoprotostelium</taxon>
    </lineage>
</organism>
<dbReference type="AlphaFoldDB" id="A0A2P6P0X9"/>
<evidence type="ECO:0000313" key="6">
    <source>
        <dbReference type="EMBL" id="PRP89861.1"/>
    </source>
</evidence>
<proteinExistence type="inferred from homology"/>
<dbReference type="SMART" id="SM01371">
    <property type="entry name" value="TFIIA"/>
    <property type="match status" value="1"/>
</dbReference>
<feature type="region of interest" description="Disordered" evidence="5">
    <location>
        <begin position="50"/>
        <end position="78"/>
    </location>
</feature>
<dbReference type="Gene3D" id="2.30.18.10">
    <property type="entry name" value="Transcription factor IIA (TFIIA), beta-barrel domain"/>
    <property type="match status" value="1"/>
</dbReference>
<comment type="similarity">
    <text evidence="2">Belongs to the TFIIA subunit 1 family.</text>
</comment>
<name>A0A2P6P0X9_9EUKA</name>
<keyword evidence="3" id="KW-0804">Transcription</keyword>
<comment type="caution">
    <text evidence="6">The sequence shown here is derived from an EMBL/GenBank/DDBJ whole genome shotgun (WGS) entry which is preliminary data.</text>
</comment>
<dbReference type="EMBL" id="MDYQ01000001">
    <property type="protein sequence ID" value="PRP89861.1"/>
    <property type="molecule type" value="Genomic_DNA"/>
</dbReference>
<dbReference type="InterPro" id="IPR004855">
    <property type="entry name" value="TFIIA_asu/bsu"/>
</dbReference>
<dbReference type="GO" id="GO:0006367">
    <property type="term" value="P:transcription initiation at RNA polymerase II promoter"/>
    <property type="evidence" value="ECO:0007669"/>
    <property type="project" value="InterPro"/>
</dbReference>
<keyword evidence="4" id="KW-0539">Nucleus</keyword>
<evidence type="ECO:0000256" key="2">
    <source>
        <dbReference type="ARBA" id="ARBA00010059"/>
    </source>
</evidence>
<evidence type="ECO:0000256" key="3">
    <source>
        <dbReference type="ARBA" id="ARBA00023163"/>
    </source>
</evidence>
<feature type="compositionally biased region" description="Basic residues" evidence="5">
    <location>
        <begin position="60"/>
        <end position="71"/>
    </location>
</feature>
<dbReference type="PANTHER" id="PTHR12694:SF8">
    <property type="entry name" value="TRANSCRIPTION INITIATION FACTOR IIA SUBUNIT 1"/>
    <property type="match status" value="1"/>
</dbReference>
<evidence type="ECO:0000313" key="7">
    <source>
        <dbReference type="Proteomes" id="UP000241769"/>
    </source>
</evidence>
<dbReference type="GO" id="GO:0005672">
    <property type="term" value="C:transcription factor TFIIA complex"/>
    <property type="evidence" value="ECO:0007669"/>
    <property type="project" value="InterPro"/>
</dbReference>
<dbReference type="OrthoDB" id="6275927at2759"/>
<gene>
    <name evidence="6" type="ORF">PROFUN_00203</name>
</gene>
<dbReference type="SUPFAM" id="SSF50784">
    <property type="entry name" value="Transcription factor IIA (TFIIA), beta-barrel domain"/>
    <property type="match status" value="1"/>
</dbReference>
<evidence type="ECO:0000256" key="5">
    <source>
        <dbReference type="SAM" id="MobiDB-lite"/>
    </source>
</evidence>
<evidence type="ECO:0000256" key="1">
    <source>
        <dbReference type="ARBA" id="ARBA00004123"/>
    </source>
</evidence>
<keyword evidence="7" id="KW-1185">Reference proteome</keyword>
<dbReference type="Proteomes" id="UP000241769">
    <property type="component" value="Unassembled WGS sequence"/>
</dbReference>
<dbReference type="Gene3D" id="1.10.287.100">
    <property type="match status" value="1"/>
</dbReference>
<protein>
    <submittedName>
        <fullName evidence="6">Uncharacterized protein</fullName>
    </submittedName>
</protein>
<dbReference type="InterPro" id="IPR009088">
    <property type="entry name" value="TFIIA_b-brl"/>
</dbReference>
<dbReference type="InParanoid" id="A0A2P6P0X9"/>
<dbReference type="PANTHER" id="PTHR12694">
    <property type="entry name" value="TRANSCRIPTION INITIATION FACTOR IIA SUBUNIT 1"/>
    <property type="match status" value="1"/>
</dbReference>
<evidence type="ECO:0000256" key="4">
    <source>
        <dbReference type="ARBA" id="ARBA00023242"/>
    </source>
</evidence>
<reference evidence="6 7" key="1">
    <citation type="journal article" date="2018" name="Genome Biol. Evol.">
        <title>Multiple Roots of Fruiting Body Formation in Amoebozoa.</title>
        <authorList>
            <person name="Hillmann F."/>
            <person name="Forbes G."/>
            <person name="Novohradska S."/>
            <person name="Ferling I."/>
            <person name="Riege K."/>
            <person name="Groth M."/>
            <person name="Westermann M."/>
            <person name="Marz M."/>
            <person name="Spaller T."/>
            <person name="Winckler T."/>
            <person name="Schaap P."/>
            <person name="Glockner G."/>
        </authorList>
    </citation>
    <scope>NUCLEOTIDE SEQUENCE [LARGE SCALE GENOMIC DNA]</scope>
    <source>
        <strain evidence="6 7">Jena</strain>
    </source>
</reference>
<comment type="subcellular location">
    <subcellularLocation>
        <location evidence="1">Nucleus</location>
    </subcellularLocation>
</comment>
<sequence>MNMLTAADVYAEVIQRVINGLQTRGDVPMDVIDELKNRWDIKLMESGALRPASHTQTLPKKPRKYNKHTKPKQLPPLPAPVAAPLLPIILPDEPPARGPSTCLNPQSNKPGIPQFSLDGRPSPRLVPKKVAPVVQPSRMPVVSKRALSRASQGKLGQLSERAAKMPRLNTSEDIGGQCDGFDDDGGVQKVETSEEVTYDHLEPTQKVEVVQDAFYMDDAFQDASLLYQVYDPENKEGILKQVSDMKEGDLSLSDIEVEEEELEPITDNYLFANSIKTSRTGSRRKLILKYGVMKLNGRDFIFSGGGGELDFK</sequence>